<keyword evidence="1" id="KW-0472">Membrane</keyword>
<organism evidence="2 3">
    <name type="scientific">Caerostris extrusa</name>
    <name type="common">Bark spider</name>
    <name type="synonym">Caerostris bankana</name>
    <dbReference type="NCBI Taxonomy" id="172846"/>
    <lineage>
        <taxon>Eukaryota</taxon>
        <taxon>Metazoa</taxon>
        <taxon>Ecdysozoa</taxon>
        <taxon>Arthropoda</taxon>
        <taxon>Chelicerata</taxon>
        <taxon>Arachnida</taxon>
        <taxon>Araneae</taxon>
        <taxon>Araneomorphae</taxon>
        <taxon>Entelegynae</taxon>
        <taxon>Araneoidea</taxon>
        <taxon>Araneidae</taxon>
        <taxon>Caerostris</taxon>
    </lineage>
</organism>
<dbReference type="AlphaFoldDB" id="A0AAV4XVV3"/>
<proteinExistence type="predicted"/>
<keyword evidence="1" id="KW-0812">Transmembrane</keyword>
<feature type="transmembrane region" description="Helical" evidence="1">
    <location>
        <begin position="70"/>
        <end position="87"/>
    </location>
</feature>
<dbReference type="Proteomes" id="UP001054945">
    <property type="component" value="Unassembled WGS sequence"/>
</dbReference>
<accession>A0AAV4XVV3</accession>
<keyword evidence="3" id="KW-1185">Reference proteome</keyword>
<gene>
    <name evidence="2" type="ORF">CEXT_423381</name>
</gene>
<comment type="caution">
    <text evidence="2">The sequence shown here is derived from an EMBL/GenBank/DDBJ whole genome shotgun (WGS) entry which is preliminary data.</text>
</comment>
<protein>
    <submittedName>
        <fullName evidence="2">Uncharacterized protein</fullName>
    </submittedName>
</protein>
<sequence length="110" mass="13011">MKKKKKEKLKSNVRSYEQFRCLQGRDGKIKIKMHDPEPTENVSGIFIRKIHPVETAGNKKLLQDNLHRRLPTLWLNTFVLVFSLFYLRDVKLGVVLFISLRKDITLWIFG</sequence>
<keyword evidence="1" id="KW-1133">Transmembrane helix</keyword>
<dbReference type="EMBL" id="BPLR01000867">
    <property type="protein sequence ID" value="GIY97999.1"/>
    <property type="molecule type" value="Genomic_DNA"/>
</dbReference>
<name>A0AAV4XVV3_CAEEX</name>
<evidence type="ECO:0000313" key="3">
    <source>
        <dbReference type="Proteomes" id="UP001054945"/>
    </source>
</evidence>
<reference evidence="2 3" key="1">
    <citation type="submission" date="2021-06" db="EMBL/GenBank/DDBJ databases">
        <title>Caerostris extrusa draft genome.</title>
        <authorList>
            <person name="Kono N."/>
            <person name="Arakawa K."/>
        </authorList>
    </citation>
    <scope>NUCLEOTIDE SEQUENCE [LARGE SCALE GENOMIC DNA]</scope>
</reference>
<evidence type="ECO:0000256" key="1">
    <source>
        <dbReference type="SAM" id="Phobius"/>
    </source>
</evidence>
<evidence type="ECO:0000313" key="2">
    <source>
        <dbReference type="EMBL" id="GIY97999.1"/>
    </source>
</evidence>